<sequence length="168" mass="19437">MDVVEAYQPERCMRQLSFVRMIPRTMPHRGKFHRPAKALGYRVDYGDYAVHPWESWPNHRVVLSSLSRLSLSPRDVDPNYLPWFLSISHHFIINPSTLDRPDKYHLTAEMGHTALLRLAGVYQPGPSRQAYLDCMTDDMELIMRSWMDDTGYCVGSDDGRGRGRGRGR</sequence>
<dbReference type="EMBL" id="JBDFQZ010000004">
    <property type="protein sequence ID" value="KAK9732693.1"/>
    <property type="molecule type" value="Genomic_DNA"/>
</dbReference>
<dbReference type="Proteomes" id="UP001443914">
    <property type="component" value="Unassembled WGS sequence"/>
</dbReference>
<comment type="caution">
    <text evidence="1">The sequence shown here is derived from an EMBL/GenBank/DDBJ whole genome shotgun (WGS) entry which is preliminary data.</text>
</comment>
<keyword evidence="2" id="KW-1185">Reference proteome</keyword>
<proteinExistence type="predicted"/>
<gene>
    <name evidence="1" type="ORF">RND81_04G015500</name>
</gene>
<name>A0AAW1LC90_SAPOF</name>
<evidence type="ECO:0000313" key="1">
    <source>
        <dbReference type="EMBL" id="KAK9732693.1"/>
    </source>
</evidence>
<accession>A0AAW1LC90</accession>
<dbReference type="AlphaFoldDB" id="A0AAW1LC90"/>
<organism evidence="1 2">
    <name type="scientific">Saponaria officinalis</name>
    <name type="common">Common soapwort</name>
    <name type="synonym">Lychnis saponaria</name>
    <dbReference type="NCBI Taxonomy" id="3572"/>
    <lineage>
        <taxon>Eukaryota</taxon>
        <taxon>Viridiplantae</taxon>
        <taxon>Streptophyta</taxon>
        <taxon>Embryophyta</taxon>
        <taxon>Tracheophyta</taxon>
        <taxon>Spermatophyta</taxon>
        <taxon>Magnoliopsida</taxon>
        <taxon>eudicotyledons</taxon>
        <taxon>Gunneridae</taxon>
        <taxon>Pentapetalae</taxon>
        <taxon>Caryophyllales</taxon>
        <taxon>Caryophyllaceae</taxon>
        <taxon>Caryophylleae</taxon>
        <taxon>Saponaria</taxon>
    </lineage>
</organism>
<reference evidence="1" key="1">
    <citation type="submission" date="2024-03" db="EMBL/GenBank/DDBJ databases">
        <title>WGS assembly of Saponaria officinalis var. Norfolk2.</title>
        <authorList>
            <person name="Jenkins J."/>
            <person name="Shu S."/>
            <person name="Grimwood J."/>
            <person name="Barry K."/>
            <person name="Goodstein D."/>
            <person name="Schmutz J."/>
            <person name="Leebens-Mack J."/>
            <person name="Osbourn A."/>
        </authorList>
    </citation>
    <scope>NUCLEOTIDE SEQUENCE [LARGE SCALE GENOMIC DNA]</scope>
    <source>
        <strain evidence="1">JIC</strain>
    </source>
</reference>
<evidence type="ECO:0000313" key="2">
    <source>
        <dbReference type="Proteomes" id="UP001443914"/>
    </source>
</evidence>
<protein>
    <submittedName>
        <fullName evidence="1">Uncharacterized protein</fullName>
    </submittedName>
</protein>